<keyword evidence="1" id="KW-1133">Transmembrane helix</keyword>
<name>A0A4R5UNN1_9HYPH</name>
<feature type="transmembrane region" description="Helical" evidence="1">
    <location>
        <begin position="29"/>
        <end position="54"/>
    </location>
</feature>
<dbReference type="EMBL" id="SMTL01000001">
    <property type="protein sequence ID" value="TDK39532.1"/>
    <property type="molecule type" value="Genomic_DNA"/>
</dbReference>
<organism evidence="2 3">
    <name type="scientific">Rhizobium deserti</name>
    <dbReference type="NCBI Taxonomy" id="2547961"/>
    <lineage>
        <taxon>Bacteria</taxon>
        <taxon>Pseudomonadati</taxon>
        <taxon>Pseudomonadota</taxon>
        <taxon>Alphaproteobacteria</taxon>
        <taxon>Hyphomicrobiales</taxon>
        <taxon>Rhizobiaceae</taxon>
        <taxon>Rhizobium/Agrobacterium group</taxon>
        <taxon>Rhizobium</taxon>
    </lineage>
</organism>
<sequence>MLAAIGPLLASFAAIDIANLTRKLKRNAILYGFALIFLLTAYVLATAALAVYLGGLWGLPVGLLVVAGGALLLALIMYVSAVIANNAELWRKRELAAANSSRALMVTAAASTLPMVIKSRALLVVAIAGGLGFLAMKKMPTGLRLSRRRRPGEPLD</sequence>
<evidence type="ECO:0000313" key="2">
    <source>
        <dbReference type="EMBL" id="TDK39532.1"/>
    </source>
</evidence>
<dbReference type="RefSeq" id="WP_133314977.1">
    <property type="nucleotide sequence ID" value="NZ_SMTL01000001.1"/>
</dbReference>
<evidence type="ECO:0000256" key="1">
    <source>
        <dbReference type="SAM" id="Phobius"/>
    </source>
</evidence>
<dbReference type="AlphaFoldDB" id="A0A4R5UNN1"/>
<protein>
    <submittedName>
        <fullName evidence="2">Uncharacterized protein</fullName>
    </submittedName>
</protein>
<keyword evidence="1" id="KW-0472">Membrane</keyword>
<accession>A0A4R5UNN1</accession>
<proteinExistence type="predicted"/>
<evidence type="ECO:0000313" key="3">
    <source>
        <dbReference type="Proteomes" id="UP000295238"/>
    </source>
</evidence>
<dbReference type="Proteomes" id="UP000295238">
    <property type="component" value="Unassembled WGS sequence"/>
</dbReference>
<keyword evidence="1" id="KW-0812">Transmembrane</keyword>
<feature type="transmembrane region" description="Helical" evidence="1">
    <location>
        <begin position="121"/>
        <end position="140"/>
    </location>
</feature>
<comment type="caution">
    <text evidence="2">The sequence shown here is derived from an EMBL/GenBank/DDBJ whole genome shotgun (WGS) entry which is preliminary data.</text>
</comment>
<dbReference type="OrthoDB" id="8403462at2"/>
<reference evidence="2 3" key="1">
    <citation type="submission" date="2019-03" db="EMBL/GenBank/DDBJ databases">
        <title>Rhizobium sp. nov., an bacterium isolated from biocrust in Mu Us Desert.</title>
        <authorList>
            <person name="Lixiong L."/>
        </authorList>
    </citation>
    <scope>NUCLEOTIDE SEQUENCE [LARGE SCALE GENOMIC DNA]</scope>
    <source>
        <strain evidence="2 3">SPY-1</strain>
    </source>
</reference>
<gene>
    <name evidence="2" type="ORF">E2F50_05310</name>
</gene>
<feature type="transmembrane region" description="Helical" evidence="1">
    <location>
        <begin position="61"/>
        <end position="84"/>
    </location>
</feature>
<keyword evidence="3" id="KW-1185">Reference proteome</keyword>